<dbReference type="Proteomes" id="UP000240883">
    <property type="component" value="Unassembled WGS sequence"/>
</dbReference>
<keyword evidence="2" id="KW-0732">Signal</keyword>
<gene>
    <name evidence="3" type="ORF">BS50DRAFT_677974</name>
</gene>
<dbReference type="AlphaFoldDB" id="A0A2T2NIS1"/>
<sequence>MAANLLLLNEFLPASALGLGWLADSLKDPMMDAYQMKKPIPADAVLRMAGQNFESLASSASTNSFRLSLTRLLSNSDSFKSAKDSELKSVQVNRYLLRQPKMLFKQLVKDEEARAWLNETIEAGHKSYLIVELQTAKDPSLSRSESKENAVDVDVTVPVSTIATGGMDILGLGEQLDSGAGVGYSRSEDNKKSFSLEGEHIFAIGFKRIVWRSLGFSKNIDKARLDDKITWSVFGEKRGNNEEEVISADLADELDGKYKGDEGDEGEEDEDEDEDDDDEEVAELLEKSVAVGDQVYMVAGEDEDEE</sequence>
<protein>
    <submittedName>
        <fullName evidence="3">Uncharacterized protein</fullName>
    </submittedName>
</protein>
<evidence type="ECO:0000313" key="4">
    <source>
        <dbReference type="Proteomes" id="UP000240883"/>
    </source>
</evidence>
<dbReference type="EMBL" id="KZ678137">
    <property type="protein sequence ID" value="PSN65156.1"/>
    <property type="molecule type" value="Genomic_DNA"/>
</dbReference>
<evidence type="ECO:0000313" key="3">
    <source>
        <dbReference type="EMBL" id="PSN65156.1"/>
    </source>
</evidence>
<feature type="signal peptide" evidence="2">
    <location>
        <begin position="1"/>
        <end position="16"/>
    </location>
</feature>
<evidence type="ECO:0000256" key="1">
    <source>
        <dbReference type="SAM" id="MobiDB-lite"/>
    </source>
</evidence>
<organism evidence="3 4">
    <name type="scientific">Corynespora cassiicola Philippines</name>
    <dbReference type="NCBI Taxonomy" id="1448308"/>
    <lineage>
        <taxon>Eukaryota</taxon>
        <taxon>Fungi</taxon>
        <taxon>Dikarya</taxon>
        <taxon>Ascomycota</taxon>
        <taxon>Pezizomycotina</taxon>
        <taxon>Dothideomycetes</taxon>
        <taxon>Pleosporomycetidae</taxon>
        <taxon>Pleosporales</taxon>
        <taxon>Corynesporascaceae</taxon>
        <taxon>Corynespora</taxon>
    </lineage>
</organism>
<feature type="compositionally biased region" description="Acidic residues" evidence="1">
    <location>
        <begin position="262"/>
        <end position="281"/>
    </location>
</feature>
<feature type="region of interest" description="Disordered" evidence="1">
    <location>
        <begin position="248"/>
        <end position="281"/>
    </location>
</feature>
<proteinExistence type="predicted"/>
<accession>A0A2T2NIS1</accession>
<evidence type="ECO:0000256" key="2">
    <source>
        <dbReference type="SAM" id="SignalP"/>
    </source>
</evidence>
<keyword evidence="4" id="KW-1185">Reference proteome</keyword>
<reference evidence="3 4" key="1">
    <citation type="journal article" date="2018" name="Front. Microbiol.">
        <title>Genome-Wide Analysis of Corynespora cassiicola Leaf Fall Disease Putative Effectors.</title>
        <authorList>
            <person name="Lopez D."/>
            <person name="Ribeiro S."/>
            <person name="Label P."/>
            <person name="Fumanal B."/>
            <person name="Venisse J.S."/>
            <person name="Kohler A."/>
            <person name="de Oliveira R.R."/>
            <person name="Labutti K."/>
            <person name="Lipzen A."/>
            <person name="Lail K."/>
            <person name="Bauer D."/>
            <person name="Ohm R.A."/>
            <person name="Barry K.W."/>
            <person name="Spatafora J."/>
            <person name="Grigoriev I.V."/>
            <person name="Martin F.M."/>
            <person name="Pujade-Renaud V."/>
        </authorList>
    </citation>
    <scope>NUCLEOTIDE SEQUENCE [LARGE SCALE GENOMIC DNA]</scope>
    <source>
        <strain evidence="3 4">Philippines</strain>
    </source>
</reference>
<name>A0A2T2NIS1_CORCC</name>
<feature type="chain" id="PRO_5015585453" evidence="2">
    <location>
        <begin position="17"/>
        <end position="306"/>
    </location>
</feature>
<dbReference type="OrthoDB" id="5410365at2759"/>